<dbReference type="AlphaFoldDB" id="A0A1E1XLI5"/>
<reference evidence="2" key="2">
    <citation type="journal article" date="2017" name="Front. Cell. Infect. Microbiol.">
        <title>Analysis of the Salivary Gland Transcriptome of Unfed and Partially Fed Amblyomma sculptum Ticks and Descriptive Proteome of the Saliva.</title>
        <authorList>
            <person name="Esteves E."/>
            <person name="Maruyama S.R."/>
            <person name="Kawahara R."/>
            <person name="Fujita A."/>
            <person name="Martins L.A."/>
            <person name="Righi A.A."/>
            <person name="Costa F.B."/>
            <person name="Palmisano G."/>
            <person name="Labruna M.B."/>
            <person name="Sa-Nunes A."/>
            <person name="Ribeiro J.M.C."/>
            <person name="Fogaca A.C."/>
        </authorList>
    </citation>
    <scope>NUCLEOTIDE SEQUENCE</scope>
</reference>
<sequence length="347" mass="38099">PALTPDAVPTVFPESPKYYTRRVPRRRKPPQRAPLPPPKPKRTKAAAATDANDAPAAAPGGSGVEATAEQRHRETAPEPSVDAVPDSCGDQIVECEVTPAFPYEDLPLPSRQWARHVVSEKPLVIAYSTCRVRDDQPGRLETEKLVLVREYEDRAECCVYLDGRRLRSFEGAGGADYPWTLLQRVDQVRRCPGLGEVEQFPFAAELPFVEARGSRLHSTECDGMSNPRGGMSDKCHNAKTKLRQRQLRMERKQKSQNTAGGEPRVVIVKFAKPPPVTMETGQEDIADGVTVGASNSTVTKEVVLDKTESSCSYGSASKSGSPSMMQLEETEVPYETVISRPAPIYVI</sequence>
<organism evidence="2">
    <name type="scientific">Amblyomma sculptum</name>
    <name type="common">Tick</name>
    <dbReference type="NCBI Taxonomy" id="1581419"/>
    <lineage>
        <taxon>Eukaryota</taxon>
        <taxon>Metazoa</taxon>
        <taxon>Ecdysozoa</taxon>
        <taxon>Arthropoda</taxon>
        <taxon>Chelicerata</taxon>
        <taxon>Arachnida</taxon>
        <taxon>Acari</taxon>
        <taxon>Parasitiformes</taxon>
        <taxon>Ixodida</taxon>
        <taxon>Ixodoidea</taxon>
        <taxon>Ixodidae</taxon>
        <taxon>Amblyomminae</taxon>
        <taxon>Amblyomma</taxon>
    </lineage>
</organism>
<reference evidence="2" key="1">
    <citation type="submission" date="2016-09" db="EMBL/GenBank/DDBJ databases">
        <authorList>
            <person name="Capua I."/>
            <person name="De Benedictis P."/>
            <person name="Joannis T."/>
            <person name="Lombin L.H."/>
            <person name="Cattoli G."/>
        </authorList>
    </citation>
    <scope>NUCLEOTIDE SEQUENCE</scope>
</reference>
<evidence type="ECO:0000313" key="2">
    <source>
        <dbReference type="EMBL" id="JAT99851.1"/>
    </source>
</evidence>
<accession>A0A1E1XLI5</accession>
<feature type="compositionally biased region" description="Basic residues" evidence="1">
    <location>
        <begin position="19"/>
        <end position="30"/>
    </location>
</feature>
<protein>
    <submittedName>
        <fullName evidence="2">Uncharacterized protein</fullName>
    </submittedName>
</protein>
<feature type="compositionally biased region" description="Low complexity" evidence="1">
    <location>
        <begin position="45"/>
        <end position="59"/>
    </location>
</feature>
<name>A0A1E1XLI5_AMBSC</name>
<feature type="non-terminal residue" evidence="2">
    <location>
        <position position="1"/>
    </location>
</feature>
<proteinExistence type="evidence at transcript level"/>
<feature type="region of interest" description="Disordered" evidence="1">
    <location>
        <begin position="243"/>
        <end position="262"/>
    </location>
</feature>
<feature type="region of interest" description="Disordered" evidence="1">
    <location>
        <begin position="1"/>
        <end position="87"/>
    </location>
</feature>
<dbReference type="EMBL" id="GFAA01003583">
    <property type="protein sequence ID" value="JAT99851.1"/>
    <property type="molecule type" value="mRNA"/>
</dbReference>
<evidence type="ECO:0000256" key="1">
    <source>
        <dbReference type="SAM" id="MobiDB-lite"/>
    </source>
</evidence>